<dbReference type="CDD" id="cd12148">
    <property type="entry name" value="fungal_TF_MHR"/>
    <property type="match status" value="1"/>
</dbReference>
<dbReference type="GO" id="GO:0008270">
    <property type="term" value="F:zinc ion binding"/>
    <property type="evidence" value="ECO:0007669"/>
    <property type="project" value="InterPro"/>
</dbReference>
<reference evidence="4 5" key="1">
    <citation type="submission" date="2015-12" db="EMBL/GenBank/DDBJ databases">
        <title>Draft genome sequence of Moniliophthora roreri, the causal agent of frosty pod rot of cacao.</title>
        <authorList>
            <person name="Aime M.C."/>
            <person name="Diaz-Valderrama J.R."/>
            <person name="Kijpornyongpan T."/>
            <person name="Phillips-Mora W."/>
        </authorList>
    </citation>
    <scope>NUCLEOTIDE SEQUENCE [LARGE SCALE GENOMIC DNA]</scope>
    <source>
        <strain evidence="4 5">MCA 2952</strain>
    </source>
</reference>
<accession>A0A0W0F023</accession>
<feature type="region of interest" description="Disordered" evidence="2">
    <location>
        <begin position="423"/>
        <end position="450"/>
    </location>
</feature>
<dbReference type="GO" id="GO:0003700">
    <property type="term" value="F:DNA-binding transcription factor activity"/>
    <property type="evidence" value="ECO:0007669"/>
    <property type="project" value="InterPro"/>
</dbReference>
<dbReference type="eggNOG" id="ENOG502QSY2">
    <property type="taxonomic scope" value="Eukaryota"/>
</dbReference>
<dbReference type="SMART" id="SM00906">
    <property type="entry name" value="Fungal_trans"/>
    <property type="match status" value="1"/>
</dbReference>
<feature type="compositionally biased region" description="Basic and acidic residues" evidence="2">
    <location>
        <begin position="16"/>
        <end position="26"/>
    </location>
</feature>
<dbReference type="Pfam" id="PF04082">
    <property type="entry name" value="Fungal_trans"/>
    <property type="match status" value="1"/>
</dbReference>
<dbReference type="PANTHER" id="PTHR46910">
    <property type="entry name" value="TRANSCRIPTION FACTOR PDR1"/>
    <property type="match status" value="1"/>
</dbReference>
<gene>
    <name evidence="4" type="ORF">WG66_17789</name>
</gene>
<organism evidence="4 5">
    <name type="scientific">Moniliophthora roreri</name>
    <name type="common">Frosty pod rot fungus</name>
    <name type="synonym">Monilia roreri</name>
    <dbReference type="NCBI Taxonomy" id="221103"/>
    <lineage>
        <taxon>Eukaryota</taxon>
        <taxon>Fungi</taxon>
        <taxon>Dikarya</taxon>
        <taxon>Basidiomycota</taxon>
        <taxon>Agaricomycotina</taxon>
        <taxon>Agaricomycetes</taxon>
        <taxon>Agaricomycetidae</taxon>
        <taxon>Agaricales</taxon>
        <taxon>Marasmiineae</taxon>
        <taxon>Marasmiaceae</taxon>
        <taxon>Moniliophthora</taxon>
    </lineage>
</organism>
<sequence length="662" mass="73916">MPDEDGPKEIGTISANHERFTPKEPVPRLFPIPAADLTVDVIRKWDSGPTEDKRNDEVKDEEDELLALSDSIRRLIISPDYSRFYGKSSGIMLIQTANDLKEEYTKEARNFGPFLPSLRRPGFWQPQPWEHSVCQIPRYRYDFPAEDLMNDLVDLYFKNINIFIPLLHRPTFERDVAMKLHLKNDMFGAILLLVCANGSRYSDDPRVLLDGVDSWTSCGWKWFDQVHLVQNSLLSPGSLYDLQFYSLSSLFLLNTSAIHRCWTMVGTGIRLAQDMGAHRRQISPRLTVEAELMKRAFWTLVCIDRVVSASMGRPCAVQDEDLDLDMPIECDDDYLVEHPDPQIGFRQPPGRPSYVAAFTSCLKLMRLLAMALRTIYSINQSKLLLGLAGPEWEQRIVTELDSALNQWVDSVPEHLKWDPNREDDIFFNQDSDSPRSADGSAGNSPGGMATVEVGERNLAGTKRAMRSASFASPTMPLNQPLFSLPMYSEELGRLPVHGQLRYTSHGNQGTGVIDTTGGYWFASQEVPQMSPTSIAGGTAMDSSMGALYDFSLPAGYPAFVDAEFFDQLASMTWPSGGNLMADASGGSGDARYYMGVDGSSVMLSSPYQHAEASPSSATSTIWSHDSSNSLDYGVNDPARYSTDVYLMHNTQAQHSHIHNPRA</sequence>
<dbReference type="PANTHER" id="PTHR46910:SF38">
    <property type="entry name" value="ZN(2)-C6 FUNGAL-TYPE DOMAIN-CONTAINING PROTEIN"/>
    <property type="match status" value="1"/>
</dbReference>
<evidence type="ECO:0000256" key="1">
    <source>
        <dbReference type="ARBA" id="ARBA00023242"/>
    </source>
</evidence>
<feature type="domain" description="Xylanolytic transcriptional activator regulatory" evidence="3">
    <location>
        <begin position="261"/>
        <end position="333"/>
    </location>
</feature>
<keyword evidence="1" id="KW-0539">Nucleus</keyword>
<protein>
    <recommendedName>
        <fullName evidence="3">Xylanolytic transcriptional activator regulatory domain-containing protein</fullName>
    </recommendedName>
</protein>
<evidence type="ECO:0000313" key="4">
    <source>
        <dbReference type="EMBL" id="KTB29637.1"/>
    </source>
</evidence>
<evidence type="ECO:0000259" key="3">
    <source>
        <dbReference type="SMART" id="SM00906"/>
    </source>
</evidence>
<dbReference type="InterPro" id="IPR050987">
    <property type="entry name" value="AtrR-like"/>
</dbReference>
<proteinExistence type="predicted"/>
<dbReference type="EMBL" id="LATX01002424">
    <property type="protein sequence ID" value="KTB29637.1"/>
    <property type="molecule type" value="Genomic_DNA"/>
</dbReference>
<evidence type="ECO:0000256" key="2">
    <source>
        <dbReference type="SAM" id="MobiDB-lite"/>
    </source>
</evidence>
<name>A0A0W0F023_MONRR</name>
<feature type="region of interest" description="Disordered" evidence="2">
    <location>
        <begin position="1"/>
        <end position="27"/>
    </location>
</feature>
<dbReference type="Proteomes" id="UP000054988">
    <property type="component" value="Unassembled WGS sequence"/>
</dbReference>
<dbReference type="InterPro" id="IPR007219">
    <property type="entry name" value="XnlR_reg_dom"/>
</dbReference>
<comment type="caution">
    <text evidence="4">The sequence shown here is derived from an EMBL/GenBank/DDBJ whole genome shotgun (WGS) entry which is preliminary data.</text>
</comment>
<dbReference type="AlphaFoldDB" id="A0A0W0F023"/>
<dbReference type="GO" id="GO:0003677">
    <property type="term" value="F:DNA binding"/>
    <property type="evidence" value="ECO:0007669"/>
    <property type="project" value="InterPro"/>
</dbReference>
<evidence type="ECO:0000313" key="5">
    <source>
        <dbReference type="Proteomes" id="UP000054988"/>
    </source>
</evidence>
<dbReference type="GO" id="GO:0006351">
    <property type="term" value="P:DNA-templated transcription"/>
    <property type="evidence" value="ECO:0007669"/>
    <property type="project" value="InterPro"/>
</dbReference>